<dbReference type="PANTHER" id="PTHR38594">
    <property type="entry name" value="PEP-DEPENDENT DIHYDROXYACETONE KINASE, PHOSPHORYL DONOR SUBUNIT DHAM"/>
    <property type="match status" value="1"/>
</dbReference>
<keyword evidence="8" id="KW-1185">Reference proteome</keyword>
<dbReference type="EMBL" id="JBHUCX010000101">
    <property type="protein sequence ID" value="MFD1678145.1"/>
    <property type="molecule type" value="Genomic_DNA"/>
</dbReference>
<dbReference type="Proteomes" id="UP001597079">
    <property type="component" value="Unassembled WGS sequence"/>
</dbReference>
<keyword evidence="4 7" id="KW-0808">Transferase</keyword>
<dbReference type="RefSeq" id="WP_377946155.1">
    <property type="nucleotide sequence ID" value="NZ_JBHUCX010000101.1"/>
</dbReference>
<name>A0ABW4JSS9_9BACL</name>
<keyword evidence="7" id="KW-0418">Kinase</keyword>
<evidence type="ECO:0000259" key="6">
    <source>
        <dbReference type="PROSITE" id="PS51096"/>
    </source>
</evidence>
<dbReference type="SUPFAM" id="SSF53062">
    <property type="entry name" value="PTS system fructose IIA component-like"/>
    <property type="match status" value="1"/>
</dbReference>
<gene>
    <name evidence="7" type="primary">dhaM</name>
    <name evidence="7" type="ORF">ACFSB2_26100</name>
</gene>
<evidence type="ECO:0000256" key="3">
    <source>
        <dbReference type="ARBA" id="ARBA00012095"/>
    </source>
</evidence>
<evidence type="ECO:0000313" key="8">
    <source>
        <dbReference type="Proteomes" id="UP001597079"/>
    </source>
</evidence>
<dbReference type="GO" id="GO:0047324">
    <property type="term" value="F:phosphoenolpyruvate-glycerone phosphotransferase activity"/>
    <property type="evidence" value="ECO:0007669"/>
    <property type="project" value="UniProtKB-EC"/>
</dbReference>
<dbReference type="NCBIfam" id="TIGR02364">
    <property type="entry name" value="dha_pts"/>
    <property type="match status" value="1"/>
</dbReference>
<comment type="function">
    <text evidence="2">Component of the dihydroxyacetone kinase complex, which is responsible for the phosphoenolpyruvate (PEP)-dependent phosphorylation of dihydroxyacetone. DhaM serves as the phosphoryl donor. Is phosphorylated by phosphoenolpyruvate in an EI- and HPr-dependent reaction, and a phosphorelay system on histidine residues finally leads to phosphoryl transfer to DhaL and dihydroxyacetone.</text>
</comment>
<sequence>MAQVSIVIVSHSAKIGQGLVDLLRQLVGQDVHLESAAGFGEDIGTDATYIMEKIQACPTDTDVLVFFDLGSALMNTEMALDLMPDAIRQRVHIVDAPLVEGAVAAAVKARGNFASDEVITSAMQAKGMDKIWK</sequence>
<evidence type="ECO:0000256" key="5">
    <source>
        <dbReference type="ARBA" id="ARBA00046577"/>
    </source>
</evidence>
<proteinExistence type="predicted"/>
<dbReference type="Gene3D" id="3.40.50.510">
    <property type="entry name" value="Phosphotransferase system, mannose-type IIA component"/>
    <property type="match status" value="1"/>
</dbReference>
<reference evidence="8" key="1">
    <citation type="journal article" date="2019" name="Int. J. Syst. Evol. Microbiol.">
        <title>The Global Catalogue of Microorganisms (GCM) 10K type strain sequencing project: providing services to taxonomists for standard genome sequencing and annotation.</title>
        <authorList>
            <consortium name="The Broad Institute Genomics Platform"/>
            <consortium name="The Broad Institute Genome Sequencing Center for Infectious Disease"/>
            <person name="Wu L."/>
            <person name="Ma J."/>
        </authorList>
    </citation>
    <scope>NUCLEOTIDE SEQUENCE [LARGE SCALE GENOMIC DNA]</scope>
    <source>
        <strain evidence="8">CGMCC 1.12286</strain>
    </source>
</reference>
<evidence type="ECO:0000256" key="1">
    <source>
        <dbReference type="ARBA" id="ARBA00001113"/>
    </source>
</evidence>
<dbReference type="InterPro" id="IPR012844">
    <property type="entry name" value="DhaM_N"/>
</dbReference>
<accession>A0ABW4JSS9</accession>
<organism evidence="7 8">
    <name type="scientific">Alicyclobacillus fodiniaquatilis</name>
    <dbReference type="NCBI Taxonomy" id="1661150"/>
    <lineage>
        <taxon>Bacteria</taxon>
        <taxon>Bacillati</taxon>
        <taxon>Bacillota</taxon>
        <taxon>Bacilli</taxon>
        <taxon>Bacillales</taxon>
        <taxon>Alicyclobacillaceae</taxon>
        <taxon>Alicyclobacillus</taxon>
    </lineage>
</organism>
<dbReference type="InterPro" id="IPR039643">
    <property type="entry name" value="DhaM"/>
</dbReference>
<feature type="domain" description="PTS EIIA type-4" evidence="6">
    <location>
        <begin position="3"/>
        <end position="131"/>
    </location>
</feature>
<dbReference type="PROSITE" id="PS51096">
    <property type="entry name" value="PTS_EIIA_TYPE_4"/>
    <property type="match status" value="1"/>
</dbReference>
<protein>
    <recommendedName>
        <fullName evidence="3">phosphoenolpyruvate--glycerone phosphotransferase</fullName>
        <ecNumber evidence="3">2.7.1.121</ecNumber>
    </recommendedName>
</protein>
<dbReference type="Pfam" id="PF03610">
    <property type="entry name" value="EIIA-man"/>
    <property type="match status" value="1"/>
</dbReference>
<dbReference type="EC" id="2.7.1.121" evidence="3"/>
<comment type="caution">
    <text evidence="7">The sequence shown here is derived from an EMBL/GenBank/DDBJ whole genome shotgun (WGS) entry which is preliminary data.</text>
</comment>
<dbReference type="InterPro" id="IPR004701">
    <property type="entry name" value="PTS_EIIA_man-typ"/>
</dbReference>
<dbReference type="InterPro" id="IPR036662">
    <property type="entry name" value="PTS_EIIA_man-typ_sf"/>
</dbReference>
<evidence type="ECO:0000313" key="7">
    <source>
        <dbReference type="EMBL" id="MFD1678145.1"/>
    </source>
</evidence>
<comment type="catalytic activity">
    <reaction evidence="1">
        <text>dihydroxyacetone + phosphoenolpyruvate = dihydroxyacetone phosphate + pyruvate</text>
        <dbReference type="Rhea" id="RHEA:18381"/>
        <dbReference type="ChEBI" id="CHEBI:15361"/>
        <dbReference type="ChEBI" id="CHEBI:16016"/>
        <dbReference type="ChEBI" id="CHEBI:57642"/>
        <dbReference type="ChEBI" id="CHEBI:58702"/>
        <dbReference type="EC" id="2.7.1.121"/>
    </reaction>
</comment>
<evidence type="ECO:0000256" key="2">
    <source>
        <dbReference type="ARBA" id="ARBA00002788"/>
    </source>
</evidence>
<evidence type="ECO:0000256" key="4">
    <source>
        <dbReference type="ARBA" id="ARBA00022679"/>
    </source>
</evidence>
<dbReference type="PANTHER" id="PTHR38594:SF1">
    <property type="entry name" value="PEP-DEPENDENT DIHYDROXYACETONE KINASE, PHOSPHORYL DONOR SUBUNIT DHAM"/>
    <property type="match status" value="1"/>
</dbReference>
<comment type="subunit">
    <text evidence="5">Homodimer. The dihydroxyacetone kinase complex is composed of a homodimer of DhaM, a homodimer of DhaK and the subunit DhaL.</text>
</comment>